<keyword evidence="1" id="KW-0812">Transmembrane</keyword>
<reference evidence="2 3" key="1">
    <citation type="submission" date="2018-06" db="EMBL/GenBank/DDBJ databases">
        <title>The draft genome sequences of strains SCU63 and S1.</title>
        <authorList>
            <person name="Gan L."/>
        </authorList>
    </citation>
    <scope>NUCLEOTIDE SEQUENCE [LARGE SCALE GENOMIC DNA]</scope>
    <source>
        <strain evidence="2 3">SCU63</strain>
    </source>
</reference>
<dbReference type="InterPro" id="IPR007313">
    <property type="entry name" value="FxsA"/>
</dbReference>
<dbReference type="EMBL" id="QLZR01000008">
    <property type="protein sequence ID" value="RAZ74090.1"/>
    <property type="molecule type" value="Genomic_DNA"/>
</dbReference>
<dbReference type="GO" id="GO:0016020">
    <property type="term" value="C:membrane"/>
    <property type="evidence" value="ECO:0007669"/>
    <property type="project" value="InterPro"/>
</dbReference>
<dbReference type="Pfam" id="PF04186">
    <property type="entry name" value="FxsA"/>
    <property type="match status" value="1"/>
</dbReference>
<feature type="transmembrane region" description="Helical" evidence="1">
    <location>
        <begin position="27"/>
        <end position="47"/>
    </location>
</feature>
<dbReference type="PANTHER" id="PTHR35335">
    <property type="entry name" value="UPF0716 PROTEIN FXSA"/>
    <property type="match status" value="1"/>
</dbReference>
<keyword evidence="1" id="KW-0472">Membrane</keyword>
<comment type="caution">
    <text evidence="2">The sequence shown here is derived from an EMBL/GenBank/DDBJ whole genome shotgun (WGS) entry which is preliminary data.</text>
</comment>
<proteinExistence type="predicted"/>
<keyword evidence="3" id="KW-1185">Reference proteome</keyword>
<dbReference type="NCBIfam" id="NF008528">
    <property type="entry name" value="PRK11463.1-2"/>
    <property type="match status" value="1"/>
</dbReference>
<dbReference type="PANTHER" id="PTHR35335:SF1">
    <property type="entry name" value="UPF0716 PROTEIN FXSA"/>
    <property type="match status" value="1"/>
</dbReference>
<keyword evidence="1" id="KW-1133">Transmembrane helix</keyword>
<name>A0A365KN50_9BACL</name>
<sequence>MMKWLIALLIVVPALELALLIWAANNIGFFVTVGMIIATGLIGAFLAKKQGVKAIGDIQKAMSSFQPPGENLLRAAFVLVGGVMLMTPGFISDAVGFSLLFAPTQKVYKPLVYRFIQKRMKNTRVIVG</sequence>
<organism evidence="2 3">
    <name type="scientific">Planococcus halotolerans</name>
    <dbReference type="NCBI Taxonomy" id="2233542"/>
    <lineage>
        <taxon>Bacteria</taxon>
        <taxon>Bacillati</taxon>
        <taxon>Bacillota</taxon>
        <taxon>Bacilli</taxon>
        <taxon>Bacillales</taxon>
        <taxon>Caryophanaceae</taxon>
        <taxon>Planococcus</taxon>
    </lineage>
</organism>
<evidence type="ECO:0000256" key="1">
    <source>
        <dbReference type="SAM" id="Phobius"/>
    </source>
</evidence>
<gene>
    <name evidence="2" type="ORF">DP120_16045</name>
</gene>
<accession>A0A365KN50</accession>
<protein>
    <submittedName>
        <fullName evidence="2">Membrane protein FxsA</fullName>
    </submittedName>
</protein>
<dbReference type="Proteomes" id="UP000251002">
    <property type="component" value="Unassembled WGS sequence"/>
</dbReference>
<feature type="transmembrane region" description="Helical" evidence="1">
    <location>
        <begin position="72"/>
        <end position="91"/>
    </location>
</feature>
<evidence type="ECO:0000313" key="2">
    <source>
        <dbReference type="EMBL" id="RAZ74090.1"/>
    </source>
</evidence>
<evidence type="ECO:0000313" key="3">
    <source>
        <dbReference type="Proteomes" id="UP000251002"/>
    </source>
</evidence>
<dbReference type="AlphaFoldDB" id="A0A365KN50"/>